<organism evidence="2 3">
    <name type="scientific">Lactobacillus gasseri</name>
    <dbReference type="NCBI Taxonomy" id="1596"/>
    <lineage>
        <taxon>Bacteria</taxon>
        <taxon>Bacillati</taxon>
        <taxon>Bacillota</taxon>
        <taxon>Bacilli</taxon>
        <taxon>Lactobacillales</taxon>
        <taxon>Lactobacillaceae</taxon>
        <taxon>Lactobacillus</taxon>
    </lineage>
</organism>
<reference evidence="2 3" key="1">
    <citation type="submission" date="2017-05" db="EMBL/GenBank/DDBJ databases">
        <authorList>
            <person name="Oh N.-S."/>
        </authorList>
    </citation>
    <scope>NUCLEOTIDE SEQUENCE [LARGE SCALE GENOMIC DNA]</scope>
    <source>
        <strain evidence="2 3">4M13</strain>
    </source>
</reference>
<evidence type="ECO:0000256" key="1">
    <source>
        <dbReference type="SAM" id="Phobius"/>
    </source>
</evidence>
<protein>
    <submittedName>
        <fullName evidence="2">Uncharacterized protein</fullName>
    </submittedName>
</protein>
<keyword evidence="1" id="KW-1133">Transmembrane helix</keyword>
<keyword evidence="1" id="KW-0472">Membrane</keyword>
<evidence type="ECO:0000313" key="3">
    <source>
        <dbReference type="Proteomes" id="UP000195798"/>
    </source>
</evidence>
<accession>A0AB33C4Q3</accession>
<name>A0AB33C4Q3_LACGS</name>
<dbReference type="AlphaFoldDB" id="A0AB33C4Q3"/>
<gene>
    <name evidence="2" type="ORF">CCE30_10370</name>
</gene>
<sequence length="113" mass="13188">MNKRSNNTSKWILATIGGIILLPIVLTVLFTMSIRIHSSYVDSLMYRFKQVRYYNKKYQRRIQKISIENGLKGKVKITNYYADHTEAGTNVDIQVTYSKKINSIRNYFITTSV</sequence>
<evidence type="ECO:0000313" key="2">
    <source>
        <dbReference type="EMBL" id="ART99260.1"/>
    </source>
</evidence>
<dbReference type="EMBL" id="CP021427">
    <property type="protein sequence ID" value="ART99260.1"/>
    <property type="molecule type" value="Genomic_DNA"/>
</dbReference>
<dbReference type="Proteomes" id="UP000195798">
    <property type="component" value="Chromosome"/>
</dbReference>
<keyword evidence="1" id="KW-0812">Transmembrane</keyword>
<proteinExistence type="predicted"/>
<feature type="transmembrane region" description="Helical" evidence="1">
    <location>
        <begin position="12"/>
        <end position="34"/>
    </location>
</feature>